<reference evidence="2" key="1">
    <citation type="submission" date="2019-02" db="EMBL/GenBank/DDBJ databases">
        <authorList>
            <person name="Li S.-H."/>
        </authorList>
    </citation>
    <scope>NUCLEOTIDE SEQUENCE</scope>
    <source>
        <strain evidence="2">IMCC14734</strain>
    </source>
</reference>
<dbReference type="SUPFAM" id="SSF47616">
    <property type="entry name" value="GST C-terminal domain-like"/>
    <property type="match status" value="1"/>
</dbReference>
<keyword evidence="3" id="KW-1185">Reference proteome</keyword>
<dbReference type="InterPro" id="IPR036249">
    <property type="entry name" value="Thioredoxin-like_sf"/>
</dbReference>
<dbReference type="InterPro" id="IPR004045">
    <property type="entry name" value="Glutathione_S-Trfase_N"/>
</dbReference>
<evidence type="ECO:0000313" key="2">
    <source>
        <dbReference type="EMBL" id="MCX2980754.1"/>
    </source>
</evidence>
<accession>A0ABT3TES9</accession>
<name>A0ABT3TES9_9GAMM</name>
<dbReference type="Gene3D" id="3.40.30.10">
    <property type="entry name" value="Glutaredoxin"/>
    <property type="match status" value="1"/>
</dbReference>
<dbReference type="InterPro" id="IPR004046">
    <property type="entry name" value="GST_C"/>
</dbReference>
<dbReference type="EMBL" id="SHNN01000001">
    <property type="protein sequence ID" value="MCX2980754.1"/>
    <property type="molecule type" value="Genomic_DNA"/>
</dbReference>
<evidence type="ECO:0000259" key="1">
    <source>
        <dbReference type="PROSITE" id="PS50404"/>
    </source>
</evidence>
<dbReference type="PANTHER" id="PTHR11571">
    <property type="entry name" value="GLUTATHIONE S-TRANSFERASE"/>
    <property type="match status" value="1"/>
</dbReference>
<gene>
    <name evidence="2" type="ORF">EYC98_07660</name>
</gene>
<comment type="caution">
    <text evidence="2">The sequence shown here is derived from an EMBL/GenBank/DDBJ whole genome shotgun (WGS) entry which is preliminary data.</text>
</comment>
<dbReference type="PROSITE" id="PS50404">
    <property type="entry name" value="GST_NTER"/>
    <property type="match status" value="1"/>
</dbReference>
<dbReference type="Proteomes" id="UP001143362">
    <property type="component" value="Unassembled WGS sequence"/>
</dbReference>
<proteinExistence type="predicted"/>
<dbReference type="InterPro" id="IPR036282">
    <property type="entry name" value="Glutathione-S-Trfase_C_sf"/>
</dbReference>
<dbReference type="InterPro" id="IPR050213">
    <property type="entry name" value="GST_superfamily"/>
</dbReference>
<sequence>MNMAFYHRNTSTMKEIAMTDRVAQLVSLVKGLSQDSVSKPTLVYFNIVGIAWPIRVLLHLEKIDYDYVPVTIMDWITPGPDGTQILKHAFRNHHVPLYVDQEVYLDQSMQIVTTLAERAGMLGVNQSERIAVQAVLAHCYDALFHFNGLLPVNIRLNIADDVAQARLESFMGGEPWGLATNGYRNQLSAFVNYLESNHSDSGFMVGDAMTAADLWAFNVLCNWFKAFDRQVFSTEFRQLDTYIQHIAEQPGIASYIREVQEPTIWFPLPDVAMRLTSPEDLKGLVSLPD</sequence>
<dbReference type="Pfam" id="PF14497">
    <property type="entry name" value="GST_C_3"/>
    <property type="match status" value="1"/>
</dbReference>
<protein>
    <recommendedName>
        <fullName evidence="1">GST N-terminal domain-containing protein</fullName>
    </recommendedName>
</protein>
<evidence type="ECO:0000313" key="3">
    <source>
        <dbReference type="Proteomes" id="UP001143362"/>
    </source>
</evidence>
<dbReference type="Gene3D" id="1.20.1050.10">
    <property type="match status" value="1"/>
</dbReference>
<dbReference type="SUPFAM" id="SSF52833">
    <property type="entry name" value="Thioredoxin-like"/>
    <property type="match status" value="1"/>
</dbReference>
<feature type="domain" description="GST N-terminal" evidence="1">
    <location>
        <begin position="38"/>
        <end position="123"/>
    </location>
</feature>
<organism evidence="2 3">
    <name type="scientific">Candidatus Litorirhabdus singularis</name>
    <dbReference type="NCBI Taxonomy" id="2518993"/>
    <lineage>
        <taxon>Bacteria</taxon>
        <taxon>Pseudomonadati</taxon>
        <taxon>Pseudomonadota</taxon>
        <taxon>Gammaproteobacteria</taxon>
        <taxon>Cellvibrionales</taxon>
        <taxon>Halieaceae</taxon>
        <taxon>Candidatus Litorirhabdus</taxon>
    </lineage>
</organism>